<dbReference type="Pfam" id="PF13450">
    <property type="entry name" value="NAD_binding_8"/>
    <property type="match status" value="1"/>
</dbReference>
<evidence type="ECO:0000313" key="1">
    <source>
        <dbReference type="EMBL" id="AOW14960.1"/>
    </source>
</evidence>
<proteinExistence type="predicted"/>
<keyword evidence="3" id="KW-1185">Reference proteome</keyword>
<dbReference type="RefSeq" id="WP_066091307.1">
    <property type="nucleotide sequence ID" value="NZ_CP017476.1"/>
</dbReference>
<dbReference type="OrthoDB" id="9773233at2"/>
<evidence type="ECO:0000313" key="2">
    <source>
        <dbReference type="EMBL" id="OAD41412.1"/>
    </source>
</evidence>
<accession>A0A162SXI0</accession>
<protein>
    <recommendedName>
        <fullName evidence="5">NAD(P)/FAD-dependent oxidoreductase</fullName>
    </recommendedName>
</protein>
<gene>
    <name evidence="1" type="ORF">LPB072_21200</name>
    <name evidence="2" type="ORF">LPB72_12875</name>
</gene>
<dbReference type="EMBL" id="CP017476">
    <property type="protein sequence ID" value="AOW14960.1"/>
    <property type="molecule type" value="Genomic_DNA"/>
</dbReference>
<dbReference type="EMBL" id="LVWD01000016">
    <property type="protein sequence ID" value="OAD41412.1"/>
    <property type="molecule type" value="Genomic_DNA"/>
</dbReference>
<dbReference type="SUPFAM" id="SSF51905">
    <property type="entry name" value="FAD/NAD(P)-binding domain"/>
    <property type="match status" value="1"/>
</dbReference>
<dbReference type="Proteomes" id="UP000185657">
    <property type="component" value="Unassembled WGS sequence"/>
</dbReference>
<evidence type="ECO:0000313" key="4">
    <source>
        <dbReference type="Proteomes" id="UP000185680"/>
    </source>
</evidence>
<evidence type="ECO:0008006" key="5">
    <source>
        <dbReference type="Google" id="ProtNLM"/>
    </source>
</evidence>
<reference evidence="2 3" key="1">
    <citation type="submission" date="2016-02" db="EMBL/GenBank/DDBJ databases">
        <title>Draft genome sequence of Hydrogenophaga sp. LPB0072.</title>
        <authorList>
            <person name="Shin S.-K."/>
            <person name="Yi H."/>
        </authorList>
    </citation>
    <scope>NUCLEOTIDE SEQUENCE [LARGE SCALE GENOMIC DNA]</scope>
    <source>
        <strain evidence="2 3">LPB0072</strain>
    </source>
</reference>
<dbReference type="InterPro" id="IPR036188">
    <property type="entry name" value="FAD/NAD-bd_sf"/>
</dbReference>
<dbReference type="KEGG" id="hyl:LPB072_21200"/>
<name>A0A162SXI0_9BURK</name>
<evidence type="ECO:0000313" key="3">
    <source>
        <dbReference type="Proteomes" id="UP000185657"/>
    </source>
</evidence>
<reference evidence="1 4" key="2">
    <citation type="submission" date="2016-10" db="EMBL/GenBank/DDBJ databases">
        <title>Hydorgenophaga sp. LPB0072 isolated from gastropod.</title>
        <authorList>
            <person name="Kim E."/>
            <person name="Yi H."/>
        </authorList>
    </citation>
    <scope>NUCLEOTIDE SEQUENCE [LARGE SCALE GENOMIC DNA]</scope>
    <source>
        <strain evidence="1 4">LPB0072</strain>
    </source>
</reference>
<dbReference type="STRING" id="1763535.LPB072_21200"/>
<organism evidence="1 4">
    <name type="scientific">Hydrogenophaga crassostreae</name>
    <dbReference type="NCBI Taxonomy" id="1763535"/>
    <lineage>
        <taxon>Bacteria</taxon>
        <taxon>Pseudomonadati</taxon>
        <taxon>Pseudomonadota</taxon>
        <taxon>Betaproteobacteria</taxon>
        <taxon>Burkholderiales</taxon>
        <taxon>Comamonadaceae</taxon>
        <taxon>Hydrogenophaga</taxon>
    </lineage>
</organism>
<dbReference type="Proteomes" id="UP000185680">
    <property type="component" value="Chromosome"/>
</dbReference>
<dbReference type="AlphaFoldDB" id="A0A162SXI0"/>
<sequence length="473" mass="51787">MTKQATDYLIIGSGAVGLAFADTLLDEAPDVHITIVDRHGKPGGHWNDAYSFVALHQPSSFYGVNSMPLGSNRKDEMGVNKGLYELASGPEVSGYFERVMHQKLLPSGRVSYHPMSDYVGEGRFVSLLSGTVSEVDVRRRVVDASYFATQVPSTRKPRYAVAAGVRVVPPNALPDLWQKPEALPKHFTIVGAGKTAMDVGVWLLKCGARPDSISWVMPRDSWLINRQCVQPGMEFFKEVIGGQADQMEAFAAATSVDDLFARLEGCDQMLRIYPDQQPSMFHYATISKGEVALLRQIRQVVRKGHVQSIDDEGLLLDGGREPMPPGTLYIDCSASAVEQRAPQPVFQDGKMVLQLVRAPQPTFSAALIAYVEAHFENDLQKNQLCMPVPFPVNLAGYLTSTAVSTMNQVNWSQDEALRAWVRNSRLDGFGKLMASADKANAEHQAILGRLRSVARAAMGNVQKLMASASPAAH</sequence>
<dbReference type="Gene3D" id="3.50.50.60">
    <property type="entry name" value="FAD/NAD(P)-binding domain"/>
    <property type="match status" value="1"/>
</dbReference>